<reference evidence="3" key="1">
    <citation type="journal article" date="2014" name="Int. J. Syst. Evol. Microbiol.">
        <title>Complete genome sequence of Corynebacterium casei LMG S-19264T (=DSM 44701T), isolated from a smear-ripened cheese.</title>
        <authorList>
            <consortium name="US DOE Joint Genome Institute (JGI-PGF)"/>
            <person name="Walter F."/>
            <person name="Albersmeier A."/>
            <person name="Kalinowski J."/>
            <person name="Ruckert C."/>
        </authorList>
    </citation>
    <scope>NUCLEOTIDE SEQUENCE</scope>
    <source>
        <strain evidence="3">KCTC 12870</strain>
    </source>
</reference>
<feature type="transmembrane region" description="Helical" evidence="1">
    <location>
        <begin position="40"/>
        <end position="65"/>
    </location>
</feature>
<dbReference type="GO" id="GO:0016020">
    <property type="term" value="C:membrane"/>
    <property type="evidence" value="ECO:0007669"/>
    <property type="project" value="GOC"/>
</dbReference>
<dbReference type="InterPro" id="IPR036691">
    <property type="entry name" value="Endo/exonu/phosph_ase_sf"/>
</dbReference>
<evidence type="ECO:0000259" key="2">
    <source>
        <dbReference type="Pfam" id="PF03372"/>
    </source>
</evidence>
<accession>A0A8J3DK90</accession>
<dbReference type="AlphaFoldDB" id="A0A8J3DK90"/>
<protein>
    <recommendedName>
        <fullName evidence="2">Endonuclease/exonuclease/phosphatase domain-containing protein</fullName>
    </recommendedName>
</protein>
<dbReference type="GO" id="GO:0006506">
    <property type="term" value="P:GPI anchor biosynthetic process"/>
    <property type="evidence" value="ECO:0007669"/>
    <property type="project" value="TreeGrafter"/>
</dbReference>
<dbReference type="InterPro" id="IPR051916">
    <property type="entry name" value="GPI-anchor_lipid_remodeler"/>
</dbReference>
<dbReference type="InterPro" id="IPR005135">
    <property type="entry name" value="Endo/exonuclease/phosphatase"/>
</dbReference>
<comment type="caution">
    <text evidence="3">The sequence shown here is derived from an EMBL/GenBank/DDBJ whole genome shotgun (WGS) entry which is preliminary data.</text>
</comment>
<dbReference type="PANTHER" id="PTHR14859">
    <property type="entry name" value="CALCOFLUOR WHITE HYPERSENSITIVE PROTEIN PRECURSOR"/>
    <property type="match status" value="1"/>
</dbReference>
<gene>
    <name evidence="3" type="ORF">GCM10007047_34110</name>
</gene>
<organism evidence="3 4">
    <name type="scientific">Cerasicoccus arenae</name>
    <dbReference type="NCBI Taxonomy" id="424488"/>
    <lineage>
        <taxon>Bacteria</taxon>
        <taxon>Pseudomonadati</taxon>
        <taxon>Verrucomicrobiota</taxon>
        <taxon>Opitutia</taxon>
        <taxon>Puniceicoccales</taxon>
        <taxon>Cerasicoccaceae</taxon>
        <taxon>Cerasicoccus</taxon>
    </lineage>
</organism>
<dbReference type="Gene3D" id="3.60.10.10">
    <property type="entry name" value="Endonuclease/exonuclease/phosphatase"/>
    <property type="match status" value="1"/>
</dbReference>
<dbReference type="SUPFAM" id="SSF56219">
    <property type="entry name" value="DNase I-like"/>
    <property type="match status" value="1"/>
</dbReference>
<evidence type="ECO:0000313" key="4">
    <source>
        <dbReference type="Proteomes" id="UP000642829"/>
    </source>
</evidence>
<keyword evidence="1" id="KW-0812">Transmembrane</keyword>
<dbReference type="PANTHER" id="PTHR14859:SF15">
    <property type="entry name" value="ENDONUCLEASE_EXONUCLEASE_PHOSPHATASE DOMAIN-CONTAINING PROTEIN"/>
    <property type="match status" value="1"/>
</dbReference>
<keyword evidence="1" id="KW-1133">Transmembrane helix</keyword>
<feature type="domain" description="Endonuclease/exonuclease/phosphatase" evidence="2">
    <location>
        <begin position="110"/>
        <end position="311"/>
    </location>
</feature>
<reference evidence="3" key="2">
    <citation type="submission" date="2020-09" db="EMBL/GenBank/DDBJ databases">
        <authorList>
            <person name="Sun Q."/>
            <person name="Kim S."/>
        </authorList>
    </citation>
    <scope>NUCLEOTIDE SEQUENCE</scope>
    <source>
        <strain evidence="3">KCTC 12870</strain>
    </source>
</reference>
<evidence type="ECO:0000313" key="3">
    <source>
        <dbReference type="EMBL" id="GHC14027.1"/>
    </source>
</evidence>
<keyword evidence="1" id="KW-0472">Membrane</keyword>
<sequence length="326" mass="36058">MTLASYLKFLRQQLIGWSLLFGILGCLATLLGFLGQYHWILGLFAHFRVQYAAGLLAITLVLLLLKQRQCSVILALFALVNIVLIAPLFIHPKDAPITANTGTRIRAMLLNVNTNEGDPVLAAQAIRAADPDILLLEEISREWIHDLASLLKLYPYAIERPQNDNFGIALYSRIPLVNTDVRHLTESGGLPTIITSIQTPQGPLTLIGTHPLPPIGANYWRERNEQLNALADLETTGPTLLLGDLNATPWDYYFQQLLKQSMFHDSARGHGWQPSWPVQLPLLLIPIDQCLYSEGVVITNRQTGSNAGSDHYPLIIDFALTGSGGE</sequence>
<dbReference type="EMBL" id="BMXG01000041">
    <property type="protein sequence ID" value="GHC14027.1"/>
    <property type="molecule type" value="Genomic_DNA"/>
</dbReference>
<feature type="transmembrane region" description="Helical" evidence="1">
    <location>
        <begin position="14"/>
        <end position="34"/>
    </location>
</feature>
<dbReference type="RefSeq" id="WP_189517583.1">
    <property type="nucleotide sequence ID" value="NZ_BMXG01000041.1"/>
</dbReference>
<dbReference type="Proteomes" id="UP000642829">
    <property type="component" value="Unassembled WGS sequence"/>
</dbReference>
<evidence type="ECO:0000256" key="1">
    <source>
        <dbReference type="SAM" id="Phobius"/>
    </source>
</evidence>
<name>A0A8J3DK90_9BACT</name>
<feature type="transmembrane region" description="Helical" evidence="1">
    <location>
        <begin position="72"/>
        <end position="90"/>
    </location>
</feature>
<keyword evidence="4" id="KW-1185">Reference proteome</keyword>
<proteinExistence type="predicted"/>
<dbReference type="Pfam" id="PF03372">
    <property type="entry name" value="Exo_endo_phos"/>
    <property type="match status" value="1"/>
</dbReference>
<dbReference type="GO" id="GO:0003824">
    <property type="term" value="F:catalytic activity"/>
    <property type="evidence" value="ECO:0007669"/>
    <property type="project" value="InterPro"/>
</dbReference>